<reference evidence="2 4" key="3">
    <citation type="submission" date="2020-03" db="EMBL/GenBank/DDBJ databases">
        <title>Bacillus aquiflavi sp. nov., isolated from yellow water of strong flavor Chinese baijiu in Yibin region of China.</title>
        <authorList>
            <person name="Xie J."/>
        </authorList>
    </citation>
    <scope>NUCLEOTIDE SEQUENCE [LARGE SCALE GENOMIC DNA]</scope>
    <source>
        <strain evidence="2 4">Gsoil 114</strain>
    </source>
</reference>
<protein>
    <submittedName>
        <fullName evidence="1">Stage III sporulation protein SpoAB</fullName>
    </submittedName>
</protein>
<reference evidence="1 3" key="1">
    <citation type="submission" date="2014-10" db="EMBL/GenBank/DDBJ databases">
        <title>Draft genome of phytase producing Bacillus ginsengihumi strain M2.11.</title>
        <authorList>
            <person name="Toymentseva A."/>
            <person name="Boulygina E.A."/>
            <person name="Kazakov S.V."/>
            <person name="Kayumov I."/>
            <person name="Suleimanova A.D."/>
            <person name="Mardanova A.M."/>
            <person name="Maria S.N."/>
            <person name="Sergey M.Y."/>
            <person name="Sharipova M.R."/>
        </authorList>
    </citation>
    <scope>NUCLEOTIDE SEQUENCE [LARGE SCALE GENOMIC DNA]</scope>
    <source>
        <strain evidence="1 3">M2.11</strain>
    </source>
</reference>
<evidence type="ECO:0000313" key="4">
    <source>
        <dbReference type="Proteomes" id="UP000476934"/>
    </source>
</evidence>
<reference evidence="2 4" key="2">
    <citation type="submission" date="2020-02" db="EMBL/GenBank/DDBJ databases">
        <authorList>
            <person name="Feng H."/>
        </authorList>
    </citation>
    <scope>NUCLEOTIDE SEQUENCE [LARGE SCALE GENOMIC DNA]</scope>
    <source>
        <strain evidence="2 4">Gsoil 114</strain>
    </source>
</reference>
<accession>A0A0A6VCG9</accession>
<name>A0A0A6VCG9_9BACI</name>
<organism evidence="1 3">
    <name type="scientific">Heyndrickxia ginsengihumi</name>
    <dbReference type="NCBI Taxonomy" id="363870"/>
    <lineage>
        <taxon>Bacteria</taxon>
        <taxon>Bacillati</taxon>
        <taxon>Bacillota</taxon>
        <taxon>Bacilli</taxon>
        <taxon>Bacillales</taxon>
        <taxon>Bacillaceae</taxon>
        <taxon>Heyndrickxia</taxon>
    </lineage>
</organism>
<gene>
    <name evidence="2" type="ORF">G4D61_08825</name>
    <name evidence="1" type="ORF">NG54_05660</name>
</gene>
<dbReference type="STRING" id="363870.NG54_05660"/>
<dbReference type="PIRSF" id="PIRSF021435">
    <property type="entry name" value="SpoIIIAB"/>
    <property type="match status" value="1"/>
</dbReference>
<sequence>MFKMIGAVLIVMATTLIGFEISKRLSERPKQLRLFKSALQSLEAEIMYGHTPLHEASRKLSLQMPKPLSTFFEEFSNQLTSIETTVKDAWQNSLQHIWKETALKQSEYEILLQLGENLGKHDRYTEQKQIILTLTHLEREEKEAHEKQNRYEKMAKSLGVLSGLLIVILLM</sequence>
<keyword evidence="4" id="KW-1185">Reference proteome</keyword>
<dbReference type="Proteomes" id="UP000030588">
    <property type="component" value="Unassembled WGS sequence"/>
</dbReference>
<dbReference type="Proteomes" id="UP000476934">
    <property type="component" value="Unassembled WGS sequence"/>
</dbReference>
<evidence type="ECO:0000313" key="3">
    <source>
        <dbReference type="Proteomes" id="UP000030588"/>
    </source>
</evidence>
<evidence type="ECO:0000313" key="2">
    <source>
        <dbReference type="EMBL" id="NEY20069.1"/>
    </source>
</evidence>
<dbReference type="InterPro" id="IPR014198">
    <property type="entry name" value="Spore_III_AB"/>
</dbReference>
<dbReference type="EMBL" id="JAAIWK010000012">
    <property type="protein sequence ID" value="NEY20069.1"/>
    <property type="molecule type" value="Genomic_DNA"/>
</dbReference>
<evidence type="ECO:0000313" key="1">
    <source>
        <dbReference type="EMBL" id="KHD85980.1"/>
    </source>
</evidence>
<dbReference type="RefSeq" id="WP_025726740.1">
    <property type="nucleotide sequence ID" value="NZ_JAAIWK010000012.1"/>
</dbReference>
<dbReference type="Pfam" id="PF09548">
    <property type="entry name" value="Spore_III_AB"/>
    <property type="match status" value="1"/>
</dbReference>
<dbReference type="EMBL" id="JRUN01000012">
    <property type="protein sequence ID" value="KHD85980.1"/>
    <property type="molecule type" value="Genomic_DNA"/>
</dbReference>
<dbReference type="AlphaFoldDB" id="A0A0A6VCG9"/>
<dbReference type="OrthoDB" id="1957909at2"/>
<proteinExistence type="predicted"/>
<dbReference type="NCBIfam" id="TIGR02833">
    <property type="entry name" value="spore_III_AB"/>
    <property type="match status" value="1"/>
</dbReference>
<comment type="caution">
    <text evidence="1">The sequence shown here is derived from an EMBL/GenBank/DDBJ whole genome shotgun (WGS) entry which is preliminary data.</text>
</comment>